<dbReference type="Proteomes" id="UP000076871">
    <property type="component" value="Unassembled WGS sequence"/>
</dbReference>
<evidence type="ECO:0000313" key="3">
    <source>
        <dbReference type="Proteomes" id="UP000076871"/>
    </source>
</evidence>
<evidence type="ECO:0000313" key="2">
    <source>
        <dbReference type="EMBL" id="KZT05665.1"/>
    </source>
</evidence>
<protein>
    <submittedName>
        <fullName evidence="2">Uncharacterized protein</fullName>
    </submittedName>
</protein>
<gene>
    <name evidence="2" type="ORF">LAESUDRAFT_726953</name>
</gene>
<dbReference type="EMBL" id="KV427629">
    <property type="protein sequence ID" value="KZT05665.1"/>
    <property type="molecule type" value="Genomic_DNA"/>
</dbReference>
<organism evidence="2 3">
    <name type="scientific">Laetiporus sulphureus 93-53</name>
    <dbReference type="NCBI Taxonomy" id="1314785"/>
    <lineage>
        <taxon>Eukaryota</taxon>
        <taxon>Fungi</taxon>
        <taxon>Dikarya</taxon>
        <taxon>Basidiomycota</taxon>
        <taxon>Agaricomycotina</taxon>
        <taxon>Agaricomycetes</taxon>
        <taxon>Polyporales</taxon>
        <taxon>Laetiporus</taxon>
    </lineage>
</organism>
<sequence length="158" mass="17279">MTTSSMEGCPSFSATQLTTRWMRPTPEHSNITNAGTPSHSIPEILTAGELELTFAVEKETNGKSVRSRIHPVHPGIYGQRGREVQLYVLAARRAYIELCGESLDASEASLGAIVGSVVGGVAFVMVVAFTVFFSVLTQKRSGTFLPTNRSYWQLEKRN</sequence>
<accession>A0A165DUP6</accession>
<name>A0A165DUP6_9APHY</name>
<keyword evidence="1" id="KW-0812">Transmembrane</keyword>
<dbReference type="AlphaFoldDB" id="A0A165DUP6"/>
<keyword evidence="1" id="KW-1133">Transmembrane helix</keyword>
<dbReference type="InParanoid" id="A0A165DUP6"/>
<reference evidence="2 3" key="1">
    <citation type="journal article" date="2016" name="Mol. Biol. Evol.">
        <title>Comparative Genomics of Early-Diverging Mushroom-Forming Fungi Provides Insights into the Origins of Lignocellulose Decay Capabilities.</title>
        <authorList>
            <person name="Nagy L.G."/>
            <person name="Riley R."/>
            <person name="Tritt A."/>
            <person name="Adam C."/>
            <person name="Daum C."/>
            <person name="Floudas D."/>
            <person name="Sun H."/>
            <person name="Yadav J.S."/>
            <person name="Pangilinan J."/>
            <person name="Larsson K.H."/>
            <person name="Matsuura K."/>
            <person name="Barry K."/>
            <person name="Labutti K."/>
            <person name="Kuo R."/>
            <person name="Ohm R.A."/>
            <person name="Bhattacharya S.S."/>
            <person name="Shirouzu T."/>
            <person name="Yoshinaga Y."/>
            <person name="Martin F.M."/>
            <person name="Grigoriev I.V."/>
            <person name="Hibbett D.S."/>
        </authorList>
    </citation>
    <scope>NUCLEOTIDE SEQUENCE [LARGE SCALE GENOMIC DNA]</scope>
    <source>
        <strain evidence="2 3">93-53</strain>
    </source>
</reference>
<keyword evidence="1" id="KW-0472">Membrane</keyword>
<feature type="transmembrane region" description="Helical" evidence="1">
    <location>
        <begin position="110"/>
        <end position="136"/>
    </location>
</feature>
<dbReference type="GeneID" id="63826162"/>
<evidence type="ECO:0000256" key="1">
    <source>
        <dbReference type="SAM" id="Phobius"/>
    </source>
</evidence>
<proteinExistence type="predicted"/>
<keyword evidence="3" id="KW-1185">Reference proteome</keyword>
<dbReference type="RefSeq" id="XP_040763405.1">
    <property type="nucleotide sequence ID" value="XM_040909133.1"/>
</dbReference>